<evidence type="ECO:0000256" key="3">
    <source>
        <dbReference type="ARBA" id="ARBA00004910"/>
    </source>
</evidence>
<dbReference type="AlphaFoldDB" id="C5CJ12"/>
<feature type="binding site" evidence="14">
    <location>
        <position position="209"/>
    </location>
    <ligand>
        <name>substrate</name>
    </ligand>
</feature>
<keyword evidence="6 12" id="KW-0686">Riboflavin biosynthesis</keyword>
<keyword evidence="12" id="KW-0378">Hydrolase</keyword>
<dbReference type="Proteomes" id="UP000002382">
    <property type="component" value="Chromosome"/>
</dbReference>
<dbReference type="RefSeq" id="WP_015868585.1">
    <property type="nucleotide sequence ID" value="NC_012785.1"/>
</dbReference>
<dbReference type="eggNOG" id="COG0117">
    <property type="taxonomic scope" value="Bacteria"/>
</dbReference>
<evidence type="ECO:0000259" key="16">
    <source>
        <dbReference type="PROSITE" id="PS51747"/>
    </source>
</evidence>
<evidence type="ECO:0000256" key="7">
    <source>
        <dbReference type="ARBA" id="ARBA00022723"/>
    </source>
</evidence>
<organism evidence="17 18">
    <name type="scientific">Kosmotoga olearia (strain ATCC BAA-1733 / DSM 21960 / TBF 19.5.1)</name>
    <dbReference type="NCBI Taxonomy" id="521045"/>
    <lineage>
        <taxon>Bacteria</taxon>
        <taxon>Thermotogati</taxon>
        <taxon>Thermotogota</taxon>
        <taxon>Thermotogae</taxon>
        <taxon>Kosmotogales</taxon>
        <taxon>Kosmotogaceae</taxon>
        <taxon>Kosmotoga</taxon>
    </lineage>
</organism>
<feature type="binding site" evidence="15">
    <location>
        <position position="86"/>
    </location>
    <ligand>
        <name>Zn(2+)</name>
        <dbReference type="ChEBI" id="CHEBI:29105"/>
        <note>catalytic</note>
    </ligand>
</feature>
<dbReference type="SUPFAM" id="SSF53597">
    <property type="entry name" value="Dihydrofolate reductase-like"/>
    <property type="match status" value="1"/>
</dbReference>
<dbReference type="InterPro" id="IPR016193">
    <property type="entry name" value="Cytidine_deaminase-like"/>
</dbReference>
<dbReference type="PIRSF" id="PIRSF006769">
    <property type="entry name" value="RibD"/>
    <property type="match status" value="1"/>
</dbReference>
<dbReference type="PANTHER" id="PTHR38011">
    <property type="entry name" value="DIHYDROFOLATE REDUCTASE FAMILY PROTEIN (AFU_ORTHOLOGUE AFUA_8G06820)"/>
    <property type="match status" value="1"/>
</dbReference>
<feature type="binding site" evidence="14">
    <location>
        <position position="156"/>
    </location>
    <ligand>
        <name>NADP(+)</name>
        <dbReference type="ChEBI" id="CHEBI:58349"/>
    </ligand>
</feature>
<comment type="function">
    <text evidence="1 12">Converts 2,5-diamino-6-(ribosylamino)-4(3h)-pyrimidinone 5'-phosphate into 5-amino-6-(ribosylamino)-2,4(1h,3h)-pyrimidinedione 5'-phosphate.</text>
</comment>
<evidence type="ECO:0000256" key="9">
    <source>
        <dbReference type="ARBA" id="ARBA00022857"/>
    </source>
</evidence>
<keyword evidence="7 12" id="KW-0479">Metal-binding</keyword>
<dbReference type="GO" id="GO:0009231">
    <property type="term" value="P:riboflavin biosynthetic process"/>
    <property type="evidence" value="ECO:0007669"/>
    <property type="project" value="UniProtKB-UniPathway"/>
</dbReference>
<protein>
    <recommendedName>
        <fullName evidence="12">Riboflavin biosynthesis protein RibD</fullName>
    </recommendedName>
    <domain>
        <recommendedName>
            <fullName evidence="12">Diaminohydroxyphosphoribosylaminopyrimidine deaminase</fullName>
            <shortName evidence="12">DRAP deaminase</shortName>
            <ecNumber evidence="12">3.5.4.26</ecNumber>
        </recommendedName>
        <alternativeName>
            <fullName evidence="12">Riboflavin-specific deaminase</fullName>
        </alternativeName>
    </domain>
    <domain>
        <recommendedName>
            <fullName evidence="12">5-amino-6-(5-phosphoribosylamino)uracil reductase</fullName>
            <ecNumber evidence="12">1.1.1.193</ecNumber>
        </recommendedName>
        <alternativeName>
            <fullName evidence="12">HTP reductase</fullName>
        </alternativeName>
    </domain>
</protein>
<dbReference type="KEGG" id="kol:Kole_1231"/>
<dbReference type="STRING" id="521045.Kole_1231"/>
<name>C5CJ12_KOSOT</name>
<dbReference type="InterPro" id="IPR050765">
    <property type="entry name" value="Riboflavin_Biosynth_HTPR"/>
</dbReference>
<evidence type="ECO:0000256" key="1">
    <source>
        <dbReference type="ARBA" id="ARBA00002151"/>
    </source>
</evidence>
<dbReference type="UniPathway" id="UPA00275">
    <property type="reaction ID" value="UER00401"/>
</dbReference>
<dbReference type="InterPro" id="IPR002125">
    <property type="entry name" value="CMP_dCMP_dom"/>
</dbReference>
<dbReference type="EC" id="1.1.1.193" evidence="12"/>
<evidence type="ECO:0000313" key="17">
    <source>
        <dbReference type="EMBL" id="ACR79928.1"/>
    </source>
</evidence>
<accession>C5CJ12</accession>
<dbReference type="eggNOG" id="COG1985">
    <property type="taxonomic scope" value="Bacteria"/>
</dbReference>
<keyword evidence="9 12" id="KW-0521">NADP</keyword>
<feature type="binding site" evidence="14">
    <location>
        <position position="186"/>
    </location>
    <ligand>
        <name>substrate</name>
    </ligand>
</feature>
<dbReference type="GO" id="GO:0008270">
    <property type="term" value="F:zinc ion binding"/>
    <property type="evidence" value="ECO:0007669"/>
    <property type="project" value="InterPro"/>
</dbReference>
<feature type="binding site" evidence="14">
    <location>
        <position position="284"/>
    </location>
    <ligand>
        <name>substrate</name>
    </ligand>
</feature>
<dbReference type="InterPro" id="IPR016192">
    <property type="entry name" value="APOBEC/CMP_deaminase_Zn-bd"/>
</dbReference>
<dbReference type="InterPro" id="IPR004794">
    <property type="entry name" value="Eubact_RibD"/>
</dbReference>
<comment type="similarity">
    <text evidence="4 12">In the N-terminal section; belongs to the cytidine and deoxycytidylate deaminase family.</text>
</comment>
<dbReference type="SUPFAM" id="SSF53927">
    <property type="entry name" value="Cytidine deaminase-like"/>
    <property type="match status" value="1"/>
</dbReference>
<evidence type="ECO:0000256" key="13">
    <source>
        <dbReference type="PIRSR" id="PIRSR006769-1"/>
    </source>
</evidence>
<dbReference type="PROSITE" id="PS51747">
    <property type="entry name" value="CYT_DCMP_DEAMINASES_2"/>
    <property type="match status" value="1"/>
</dbReference>
<feature type="binding site" evidence="15">
    <location>
        <position position="77"/>
    </location>
    <ligand>
        <name>Zn(2+)</name>
        <dbReference type="ChEBI" id="CHEBI:29105"/>
        <note>catalytic</note>
    </ligand>
</feature>
<evidence type="ECO:0000256" key="10">
    <source>
        <dbReference type="ARBA" id="ARBA00023002"/>
    </source>
</evidence>
<feature type="binding site" evidence="14">
    <location>
        <position position="202"/>
    </location>
    <ligand>
        <name>NADP(+)</name>
        <dbReference type="ChEBI" id="CHEBI:58349"/>
    </ligand>
</feature>
<reference evidence="17 18" key="1">
    <citation type="submission" date="2009-06" db="EMBL/GenBank/DDBJ databases">
        <title>Complete sequence of Thermotogales bacterium TBF 19.5.1.</title>
        <authorList>
            <consortium name="US DOE Joint Genome Institute"/>
            <person name="Lucas S."/>
            <person name="Copeland A."/>
            <person name="Lapidus A."/>
            <person name="Glavina del Rio T."/>
            <person name="Tice H."/>
            <person name="Bruce D."/>
            <person name="Goodwin L."/>
            <person name="Pitluck S."/>
            <person name="Chertkov O."/>
            <person name="Brettin T."/>
            <person name="Detter J.C."/>
            <person name="Han C."/>
            <person name="Schmutz J."/>
            <person name="Larimer F."/>
            <person name="Land M."/>
            <person name="Hauser L."/>
            <person name="Kyrpides N."/>
            <person name="Ovchinnikova G."/>
            <person name="Noll K."/>
        </authorList>
    </citation>
    <scope>NUCLEOTIDE SEQUENCE [LARGE SCALE GENOMIC DNA]</scope>
    <source>
        <strain evidence="18">ATCC BAA-1733 / DSM 21960 / TBF 19.5.1</strain>
    </source>
</reference>
<comment type="catalytic activity">
    <reaction evidence="12">
        <text>2,5-diamino-6-hydroxy-4-(5-phosphoribosylamino)-pyrimidine + H2O + H(+) = 5-amino-6-(5-phospho-D-ribosylamino)uracil + NH4(+)</text>
        <dbReference type="Rhea" id="RHEA:21868"/>
        <dbReference type="ChEBI" id="CHEBI:15377"/>
        <dbReference type="ChEBI" id="CHEBI:15378"/>
        <dbReference type="ChEBI" id="CHEBI:28938"/>
        <dbReference type="ChEBI" id="CHEBI:58453"/>
        <dbReference type="ChEBI" id="CHEBI:58614"/>
        <dbReference type="EC" id="3.5.4.26"/>
    </reaction>
</comment>
<comment type="catalytic activity">
    <reaction evidence="12">
        <text>5-amino-6-(5-phospho-D-ribitylamino)uracil + NADP(+) = 5-amino-6-(5-phospho-D-ribosylamino)uracil + NADPH + H(+)</text>
        <dbReference type="Rhea" id="RHEA:17845"/>
        <dbReference type="ChEBI" id="CHEBI:15378"/>
        <dbReference type="ChEBI" id="CHEBI:57783"/>
        <dbReference type="ChEBI" id="CHEBI:58349"/>
        <dbReference type="ChEBI" id="CHEBI:58421"/>
        <dbReference type="ChEBI" id="CHEBI:58453"/>
        <dbReference type="EC" id="1.1.1.193"/>
    </reaction>
</comment>
<dbReference type="EMBL" id="CP001634">
    <property type="protein sequence ID" value="ACR79928.1"/>
    <property type="molecule type" value="Genomic_DNA"/>
</dbReference>
<dbReference type="GO" id="GO:0008835">
    <property type="term" value="F:diaminohydroxyphosphoribosylaminopyrimidine deaminase activity"/>
    <property type="evidence" value="ECO:0007669"/>
    <property type="project" value="UniProtKB-EC"/>
</dbReference>
<dbReference type="CDD" id="cd01284">
    <property type="entry name" value="Riboflavin_deaminase-reductase"/>
    <property type="match status" value="1"/>
</dbReference>
<dbReference type="InterPro" id="IPR024072">
    <property type="entry name" value="DHFR-like_dom_sf"/>
</dbReference>
<gene>
    <name evidence="17" type="ordered locus">Kole_1231</name>
</gene>
<feature type="active site" description="Proton donor" evidence="13">
    <location>
        <position position="51"/>
    </location>
</feature>
<comment type="pathway">
    <text evidence="2 12">Cofactor biosynthesis; riboflavin biosynthesis; 5-amino-6-(D-ribitylamino)uracil from GTP: step 2/4.</text>
</comment>
<evidence type="ECO:0000256" key="8">
    <source>
        <dbReference type="ARBA" id="ARBA00022833"/>
    </source>
</evidence>
<dbReference type="Pfam" id="PF01872">
    <property type="entry name" value="RibD_C"/>
    <property type="match status" value="1"/>
</dbReference>
<evidence type="ECO:0000256" key="11">
    <source>
        <dbReference type="ARBA" id="ARBA00023268"/>
    </source>
</evidence>
<keyword evidence="8 12" id="KW-0862">Zinc</keyword>
<feature type="binding site" evidence="15">
    <location>
        <position position="49"/>
    </location>
    <ligand>
        <name>Zn(2+)</name>
        <dbReference type="ChEBI" id="CHEBI:29105"/>
        <note>catalytic</note>
    </ligand>
</feature>
<comment type="similarity">
    <text evidence="5 12">In the C-terminal section; belongs to the HTP reductase family.</text>
</comment>
<reference evidence="17 18" key="2">
    <citation type="journal article" date="2011" name="J. Bacteriol.">
        <title>Genome Sequence of Kosmotoga olearia Strain TBF 19.5.1, a Thermophilic Bacterium with a Wide Growth Temperature Range, Isolated from the Troll B Oil Platform in the North Sea.</title>
        <authorList>
            <person name="Swithers K.S."/>
            <person name="Dipippo J.L."/>
            <person name="Bruce D.C."/>
            <person name="Detter C."/>
            <person name="Tapia R."/>
            <person name="Han S."/>
            <person name="Goodwin L.A."/>
            <person name="Han J."/>
            <person name="Woyke T."/>
            <person name="Pitluck S."/>
            <person name="Pennacchio L."/>
            <person name="Nolan M."/>
            <person name="Mikhailova N."/>
            <person name="Land M.L."/>
            <person name="Nesbo C.L."/>
            <person name="Gogarten J.P."/>
            <person name="Noll K.M."/>
        </authorList>
    </citation>
    <scope>NUCLEOTIDE SEQUENCE [LARGE SCALE GENOMIC DNA]</scope>
    <source>
        <strain evidence="18">ATCC BAA-1733 / DSM 21960 / TBF 19.5.1</strain>
    </source>
</reference>
<dbReference type="Gene3D" id="3.40.430.10">
    <property type="entry name" value="Dihydrofolate Reductase, subunit A"/>
    <property type="match status" value="1"/>
</dbReference>
<keyword evidence="11" id="KW-0511">Multifunctional enzyme</keyword>
<evidence type="ECO:0000313" key="18">
    <source>
        <dbReference type="Proteomes" id="UP000002382"/>
    </source>
</evidence>
<evidence type="ECO:0000256" key="4">
    <source>
        <dbReference type="ARBA" id="ARBA00005259"/>
    </source>
</evidence>
<dbReference type="OrthoDB" id="9800865at2"/>
<sequence>MDEKFMELAIEEARKGEGLVNPNPLVGAVIVKNGKILSTGYHEYFGGRHAEIVAIENAKKMGYDIKGAEIYVTLEPCVHYGKTPPCTDRIIREGFSAVYIGTLDPNPMVHGKGEEKLKNAGICVKHGILEVKAKELIEVFAKYMKTKMPFVALKLAMSLDGFITSMRGKRERITSDRAREKVHRLRNYYSAIMIGSKTAISDDPLLTCRYSFCKRNPIRIILDRSGKTAKVNLKLFAQEGRTIIFTSSNERWPENVEVIRKDDLSPEPILKALGKMGIDSVLVEGGANVASQFINYADKIHLFYAPIAFGNGLSPFDRKFKGFTTKRVEVYHPDIYWELIPCSQV</sequence>
<proteinExistence type="inferred from homology"/>
<evidence type="ECO:0000256" key="5">
    <source>
        <dbReference type="ARBA" id="ARBA00007417"/>
    </source>
</evidence>
<evidence type="ECO:0000256" key="14">
    <source>
        <dbReference type="PIRSR" id="PIRSR006769-2"/>
    </source>
</evidence>
<dbReference type="Pfam" id="PF00383">
    <property type="entry name" value="dCMP_cyt_deam_1"/>
    <property type="match status" value="1"/>
</dbReference>
<feature type="domain" description="CMP/dCMP-type deaminase" evidence="16">
    <location>
        <begin position="1"/>
        <end position="125"/>
    </location>
</feature>
<dbReference type="NCBIfam" id="TIGR00326">
    <property type="entry name" value="eubact_ribD"/>
    <property type="match status" value="1"/>
</dbReference>
<dbReference type="GO" id="GO:0008703">
    <property type="term" value="F:5-amino-6-(5-phosphoribosylamino)uracil reductase activity"/>
    <property type="evidence" value="ECO:0007669"/>
    <property type="project" value="UniProtKB-EC"/>
</dbReference>
<evidence type="ECO:0000256" key="15">
    <source>
        <dbReference type="PIRSR" id="PIRSR006769-3"/>
    </source>
</evidence>
<feature type="binding site" evidence="14">
    <location>
        <position position="206"/>
    </location>
    <ligand>
        <name>substrate</name>
    </ligand>
</feature>
<feature type="binding site" evidence="14">
    <location>
        <position position="198"/>
    </location>
    <ligand>
        <name>NADP(+)</name>
        <dbReference type="ChEBI" id="CHEBI:58349"/>
    </ligand>
</feature>
<dbReference type="PROSITE" id="PS00903">
    <property type="entry name" value="CYT_DCMP_DEAMINASES_1"/>
    <property type="match status" value="1"/>
</dbReference>
<evidence type="ECO:0000256" key="6">
    <source>
        <dbReference type="ARBA" id="ARBA00022619"/>
    </source>
</evidence>
<dbReference type="Gene3D" id="3.40.140.10">
    <property type="entry name" value="Cytidine Deaminase, domain 2"/>
    <property type="match status" value="1"/>
</dbReference>
<evidence type="ECO:0000256" key="12">
    <source>
        <dbReference type="PIRNR" id="PIRNR006769"/>
    </source>
</evidence>
<comment type="pathway">
    <text evidence="3 12">Cofactor biosynthesis; riboflavin biosynthesis; 5-amino-6-(D-ribitylamino)uracil from GTP: step 3/4.</text>
</comment>
<dbReference type="EC" id="3.5.4.26" evidence="12"/>
<evidence type="ECO:0000256" key="2">
    <source>
        <dbReference type="ARBA" id="ARBA00004882"/>
    </source>
</evidence>
<dbReference type="PANTHER" id="PTHR38011:SF7">
    <property type="entry name" value="2,5-DIAMINO-6-RIBOSYLAMINO-4(3H)-PYRIMIDINONE 5'-PHOSPHATE REDUCTASE"/>
    <property type="match status" value="1"/>
</dbReference>
<dbReference type="InterPro" id="IPR002734">
    <property type="entry name" value="RibDG_C"/>
</dbReference>
<dbReference type="HOGENOM" id="CLU_036590_1_2_0"/>
<keyword evidence="18" id="KW-1185">Reference proteome</keyword>
<comment type="cofactor">
    <cofactor evidence="12 15">
        <name>Zn(2+)</name>
        <dbReference type="ChEBI" id="CHEBI:29105"/>
    </cofactor>
    <text evidence="12 15">Binds 1 zinc ion.</text>
</comment>
<keyword evidence="10 12" id="KW-0560">Oxidoreductase</keyword>